<comment type="caution">
    <text evidence="6">The sequence shown here is derived from an EMBL/GenBank/DDBJ whole genome shotgun (WGS) entry which is preliminary data.</text>
</comment>
<evidence type="ECO:0000256" key="1">
    <source>
        <dbReference type="ARBA" id="ARBA00022598"/>
    </source>
</evidence>
<dbReference type="InterPro" id="IPR041472">
    <property type="entry name" value="BL00235/CARNS1_N"/>
</dbReference>
<dbReference type="PANTHER" id="PTHR43585">
    <property type="entry name" value="FUMIPYRROLE BIOSYNTHESIS PROTEIN C"/>
    <property type="match status" value="1"/>
</dbReference>
<protein>
    <submittedName>
        <fullName evidence="6">ATP-grasp domain-containing protein</fullName>
    </submittedName>
</protein>
<accession>A0ABU2T3V7</accession>
<dbReference type="PROSITE" id="PS50975">
    <property type="entry name" value="ATP_GRASP"/>
    <property type="match status" value="1"/>
</dbReference>
<evidence type="ECO:0000256" key="2">
    <source>
        <dbReference type="ARBA" id="ARBA00022741"/>
    </source>
</evidence>
<dbReference type="Pfam" id="PF13535">
    <property type="entry name" value="ATP-grasp_4"/>
    <property type="match status" value="1"/>
</dbReference>
<gene>
    <name evidence="6" type="ORF">RM550_07965</name>
</gene>
<dbReference type="Pfam" id="PF18130">
    <property type="entry name" value="ATPgrasp_N"/>
    <property type="match status" value="1"/>
</dbReference>
<evidence type="ECO:0000259" key="5">
    <source>
        <dbReference type="PROSITE" id="PS50975"/>
    </source>
</evidence>
<evidence type="ECO:0000256" key="4">
    <source>
        <dbReference type="PROSITE-ProRule" id="PRU00409"/>
    </source>
</evidence>
<dbReference type="RefSeq" id="WP_311622985.1">
    <property type="nucleotide sequence ID" value="NZ_JAVRFE010000007.1"/>
</dbReference>
<dbReference type="SMART" id="SM01209">
    <property type="entry name" value="GARS_A"/>
    <property type="match status" value="1"/>
</dbReference>
<feature type="domain" description="ATP-grasp" evidence="5">
    <location>
        <begin position="118"/>
        <end position="320"/>
    </location>
</feature>
<dbReference type="PANTHER" id="PTHR43585:SF2">
    <property type="entry name" value="ATP-GRASP ENZYME FSQD"/>
    <property type="match status" value="1"/>
</dbReference>
<dbReference type="InterPro" id="IPR052032">
    <property type="entry name" value="ATP-dep_AA_Ligase"/>
</dbReference>
<proteinExistence type="predicted"/>
<dbReference type="EMBL" id="JAVRFE010000007">
    <property type="protein sequence ID" value="MDT0455673.1"/>
    <property type="molecule type" value="Genomic_DNA"/>
</dbReference>
<organism evidence="6 7">
    <name type="scientific">Streptomyces mooreae</name>
    <dbReference type="NCBI Taxonomy" id="3075523"/>
    <lineage>
        <taxon>Bacteria</taxon>
        <taxon>Bacillati</taxon>
        <taxon>Actinomycetota</taxon>
        <taxon>Actinomycetes</taxon>
        <taxon>Kitasatosporales</taxon>
        <taxon>Streptomycetaceae</taxon>
        <taxon>Streptomyces</taxon>
    </lineage>
</organism>
<dbReference type="SUPFAM" id="SSF56059">
    <property type="entry name" value="Glutathione synthetase ATP-binding domain-like"/>
    <property type="match status" value="1"/>
</dbReference>
<evidence type="ECO:0000313" key="6">
    <source>
        <dbReference type="EMBL" id="MDT0455673.1"/>
    </source>
</evidence>
<evidence type="ECO:0000256" key="3">
    <source>
        <dbReference type="ARBA" id="ARBA00022840"/>
    </source>
</evidence>
<reference evidence="6" key="1">
    <citation type="submission" date="2024-05" db="EMBL/GenBank/DDBJ databases">
        <title>30 novel species of actinomycetes from the DSMZ collection.</title>
        <authorList>
            <person name="Nouioui I."/>
        </authorList>
    </citation>
    <scope>NUCLEOTIDE SEQUENCE</scope>
    <source>
        <strain evidence="6">DSM 41527</strain>
    </source>
</reference>
<sequence length="435" mass="46277">MHLAFVDSNPPALQAIRLAKSAGHRVTYLQSAHTQYPLTDANLALVSLVDHLVDGLVTTDHDVVTAALAECHAAHPIDFVTTQHEMSAEAVAAACRALGLRGTSPQAVLTARRKDRTRAALRAAGLASAHFATATDEEAALAAAERIGYPVVFKPPSGAAGLLACVVHDADRARSAWQRLQRGLDAVPEDWRGQFRRGVLIEEFLVGELVSVEIGARDGRFFPLCISGRYRWAGDGVTPLGSFIPAGLEEQQATACWEYARRVCRAIGADIGVFHLEIMVTPRGPVLVEFNPRVMGGGLPAAYRHATGQEVYAALLDILAGADDVAAPPFRAGCTAVRVVLPREAGRLGPDATLAPLEGHPRVKEVIGFGEYRTGPGSDVARGQALARFIVQDTDPTAVERTSEDLLSRLEPLLGVPLMTGSYRPGGPEHPGSAQ</sequence>
<keyword evidence="2 4" id="KW-0547">Nucleotide-binding</keyword>
<keyword evidence="1" id="KW-0436">Ligase</keyword>
<dbReference type="InterPro" id="IPR011761">
    <property type="entry name" value="ATP-grasp"/>
</dbReference>
<evidence type="ECO:0000313" key="7">
    <source>
        <dbReference type="Proteomes" id="UP001180551"/>
    </source>
</evidence>
<dbReference type="Gene3D" id="3.30.470.20">
    <property type="entry name" value="ATP-grasp fold, B domain"/>
    <property type="match status" value="1"/>
</dbReference>
<name>A0ABU2T3V7_9ACTN</name>
<keyword evidence="3 4" id="KW-0067">ATP-binding</keyword>
<dbReference type="Proteomes" id="UP001180551">
    <property type="component" value="Unassembled WGS sequence"/>
</dbReference>
<dbReference type="Gene3D" id="3.40.50.20">
    <property type="match status" value="1"/>
</dbReference>
<keyword evidence="7" id="KW-1185">Reference proteome</keyword>